<dbReference type="EMBL" id="CP000968">
    <property type="protein sequence ID" value="ACB07294.1"/>
    <property type="molecule type" value="Genomic_DNA"/>
</dbReference>
<dbReference type="GeneID" id="6093825"/>
<dbReference type="Proteomes" id="UP000001686">
    <property type="component" value="Chromosome"/>
</dbReference>
<dbReference type="InterPro" id="IPR039721">
    <property type="entry name" value="C5-epimerase"/>
</dbReference>
<dbReference type="SUPFAM" id="SSF48208">
    <property type="entry name" value="Six-hairpin glycosidases"/>
    <property type="match status" value="1"/>
</dbReference>
<dbReference type="GO" id="GO:0047464">
    <property type="term" value="F:heparosan-N-sulfate-glucuronate 5-epimerase activity"/>
    <property type="evidence" value="ECO:0007669"/>
    <property type="project" value="InterPro"/>
</dbReference>
<dbReference type="OrthoDB" id="95923at2157"/>
<protein>
    <recommendedName>
        <fullName evidence="1">D-glucuronyl C5-epimerase C-terminal domain-containing protein</fullName>
    </recommendedName>
</protein>
<dbReference type="InParanoid" id="B1L4B5"/>
<dbReference type="RefSeq" id="WP_012309191.1">
    <property type="nucleotide sequence ID" value="NC_010482.1"/>
</dbReference>
<dbReference type="Pfam" id="PF06662">
    <property type="entry name" value="C5-epim_C"/>
    <property type="match status" value="1"/>
</dbReference>
<dbReference type="eggNOG" id="arCOG07790">
    <property type="taxonomic scope" value="Archaea"/>
</dbReference>
<evidence type="ECO:0000313" key="2">
    <source>
        <dbReference type="EMBL" id="ACB07294.1"/>
    </source>
</evidence>
<gene>
    <name evidence="2" type="ordered locus">Kcr_0541</name>
</gene>
<dbReference type="STRING" id="374847.Kcr_0541"/>
<evidence type="ECO:0000313" key="3">
    <source>
        <dbReference type="Proteomes" id="UP000001686"/>
    </source>
</evidence>
<organism evidence="2 3">
    <name type="scientific">Korarchaeum cryptofilum (strain OPF8)</name>
    <dbReference type="NCBI Taxonomy" id="374847"/>
    <lineage>
        <taxon>Archaea</taxon>
        <taxon>Thermoproteota</taxon>
        <taxon>Candidatus Korarchaeia</taxon>
        <taxon>Candidatus Korarchaeales</taxon>
        <taxon>Candidatus Korarchaeaceae</taxon>
        <taxon>Candidatus Korarchaeum</taxon>
    </lineage>
</organism>
<accession>B1L4B5</accession>
<dbReference type="KEGG" id="kcr:Kcr_0541"/>
<proteinExistence type="predicted"/>
<dbReference type="InterPro" id="IPR008928">
    <property type="entry name" value="6-hairpin_glycosidase_sf"/>
</dbReference>
<dbReference type="PANTHER" id="PTHR13174:SF3">
    <property type="entry name" value="D-GLUCURONYL C5-EPIMERASE"/>
    <property type="match status" value="1"/>
</dbReference>
<dbReference type="EnsemblBacteria" id="ACB07294">
    <property type="protein sequence ID" value="ACB07294"/>
    <property type="gene ID" value="Kcr_0541"/>
</dbReference>
<evidence type="ECO:0000259" key="1">
    <source>
        <dbReference type="Pfam" id="PF06662"/>
    </source>
</evidence>
<dbReference type="AlphaFoldDB" id="B1L4B5"/>
<keyword evidence="3" id="KW-1185">Reference proteome</keyword>
<feature type="domain" description="D-glucuronyl C5-epimerase C-terminal" evidence="1">
    <location>
        <begin position="145"/>
        <end position="304"/>
    </location>
</feature>
<sequence length="337" mass="39491">MRRGLILLLLLLLFTNVVELSDQSSGSLMKDIEDTLKRFDGVRGNDAAMKQLIDDIRADLEYMKLYKEPQLFERFAPSGVRVPLVYITNQGFNVHPINAMNLATEALFYRKNWSEFRDIMDWMLRYLERKGDSCFFNFYFAWERESIPWNSSISQGIGAGYYAIAYKKFGDKRYLEAAIGLARSFSIPYGEGGFVLETEYGPFYLEYSNAPDDLVLNGFMLSLKGLALYNELIGDNLSEKALKDGLETLRKILPYYEKERWSLYSLKHGWADENYHRLHIRLLYFLGKWFDDPLFLQYARRWDSYLERSELPRAEQEYNFWRGLVDSLKDPPSPQGP</sequence>
<dbReference type="HOGENOM" id="CLU_822854_0_0_2"/>
<dbReference type="PANTHER" id="PTHR13174">
    <property type="entry name" value="D-GLUCURONYL C5-EPIMERASE"/>
    <property type="match status" value="1"/>
</dbReference>
<dbReference type="GO" id="GO:0005975">
    <property type="term" value="P:carbohydrate metabolic process"/>
    <property type="evidence" value="ECO:0007669"/>
    <property type="project" value="InterPro"/>
</dbReference>
<dbReference type="InterPro" id="IPR010598">
    <property type="entry name" value="C5-epim_C"/>
</dbReference>
<name>B1L4B5_KORCO</name>
<reference evidence="2 3" key="1">
    <citation type="journal article" date="2008" name="Proc. Natl. Acad. Sci. U.S.A.">
        <title>A korarchaeal genome reveals new insights into the evolution of the Archaea.</title>
        <authorList>
            <person name="Elkins J.G."/>
            <person name="Podar M."/>
            <person name="Graham D.E."/>
            <person name="Makarova K.S."/>
            <person name="Wolf Y."/>
            <person name="Randau L."/>
            <person name="Hedlund B.P."/>
            <person name="Brochier-Armanet C."/>
            <person name="Kunin V."/>
            <person name="Anderson I."/>
            <person name="Lapidus A."/>
            <person name="Goltsman E."/>
            <person name="Barry K."/>
            <person name="Koonin E.V."/>
            <person name="Hugenholtz P."/>
            <person name="Kyrpides N."/>
            <person name="Wanner G."/>
            <person name="Richardson P."/>
            <person name="Keller M."/>
            <person name="Stetter K.O."/>
        </authorList>
    </citation>
    <scope>NUCLEOTIDE SEQUENCE [LARGE SCALE GENOMIC DNA]</scope>
    <source>
        <strain evidence="3">OPF8</strain>
    </source>
</reference>
<dbReference type="GO" id="GO:0015012">
    <property type="term" value="P:heparan sulfate proteoglycan biosynthetic process"/>
    <property type="evidence" value="ECO:0007669"/>
    <property type="project" value="InterPro"/>
</dbReference>